<dbReference type="GO" id="GO:0052621">
    <property type="term" value="F:diguanylate cyclase activity"/>
    <property type="evidence" value="ECO:0007669"/>
    <property type="project" value="UniProtKB-EC"/>
</dbReference>
<dbReference type="RefSeq" id="WP_346013210.1">
    <property type="nucleotide sequence ID" value="NZ_JAQYXP010000003.1"/>
</dbReference>
<dbReference type="PANTHER" id="PTHR45138">
    <property type="entry name" value="REGULATORY COMPONENTS OF SENSORY TRANSDUCTION SYSTEM"/>
    <property type="match status" value="1"/>
</dbReference>
<dbReference type="InterPro" id="IPR011006">
    <property type="entry name" value="CheY-like_superfamily"/>
</dbReference>
<name>A0ABU9ZYT5_9HYPH</name>
<dbReference type="NCBIfam" id="TIGR00254">
    <property type="entry name" value="GGDEF"/>
    <property type="match status" value="1"/>
</dbReference>
<comment type="catalytic activity">
    <reaction evidence="2">
        <text>2 GTP = 3',3'-c-di-GMP + 2 diphosphate</text>
        <dbReference type="Rhea" id="RHEA:24898"/>
        <dbReference type="ChEBI" id="CHEBI:33019"/>
        <dbReference type="ChEBI" id="CHEBI:37565"/>
        <dbReference type="ChEBI" id="CHEBI:58805"/>
        <dbReference type="EC" id="2.7.7.65"/>
    </reaction>
</comment>
<dbReference type="Gene3D" id="3.40.50.2300">
    <property type="match status" value="1"/>
</dbReference>
<dbReference type="SUPFAM" id="SSF55073">
    <property type="entry name" value="Nucleotide cyclase"/>
    <property type="match status" value="1"/>
</dbReference>
<keyword evidence="6" id="KW-0808">Transferase</keyword>
<dbReference type="Proteomes" id="UP001407347">
    <property type="component" value="Unassembled WGS sequence"/>
</dbReference>
<dbReference type="EMBL" id="JAQYXP010000003">
    <property type="protein sequence ID" value="MEN3236366.1"/>
    <property type="molecule type" value="Genomic_DNA"/>
</dbReference>
<proteinExistence type="predicted"/>
<dbReference type="InterPro" id="IPR029787">
    <property type="entry name" value="Nucleotide_cyclase"/>
</dbReference>
<protein>
    <recommendedName>
        <fullName evidence="1">diguanylate cyclase</fullName>
        <ecNumber evidence="1">2.7.7.65</ecNumber>
    </recommendedName>
</protein>
<dbReference type="CDD" id="cd01949">
    <property type="entry name" value="GGDEF"/>
    <property type="match status" value="1"/>
</dbReference>
<evidence type="ECO:0000313" key="7">
    <source>
        <dbReference type="Proteomes" id="UP001407347"/>
    </source>
</evidence>
<evidence type="ECO:0000259" key="4">
    <source>
        <dbReference type="PROSITE" id="PS50110"/>
    </source>
</evidence>
<dbReference type="InterPro" id="IPR050469">
    <property type="entry name" value="Diguanylate_Cyclase"/>
</dbReference>
<dbReference type="PROSITE" id="PS50887">
    <property type="entry name" value="GGDEF"/>
    <property type="match status" value="1"/>
</dbReference>
<sequence>MHIVIIDTSRVVHRSISTNLAVSGHQVTCFADSRAALDHIIADETVSCVLTSLETYPLDGFELCWQLRVIANERRPLAILMMSTGHSSRRLGEVLDSGADDFLSKPPDRHELAARLRAAERLLGLQRDLIHQADTDSLSRLLNRSAFLRQAHILAQSQDREGNLVALLIDIDHFKSINDRYGHAIGDAAICSVASVLRETGALSCRWGGEEFAVLVHGHGQGGAAVVAHSIRRRCAQLQIATLGDQHVCLTVSIGISTWSNQCGMDDLMRRADVALYAAKAAGRNRVSMMSSSEVIECID</sequence>
<evidence type="ECO:0000313" key="6">
    <source>
        <dbReference type="EMBL" id="MEN3236366.1"/>
    </source>
</evidence>
<dbReference type="InterPro" id="IPR043128">
    <property type="entry name" value="Rev_trsase/Diguanyl_cyclase"/>
</dbReference>
<keyword evidence="7" id="KW-1185">Reference proteome</keyword>
<dbReference type="SUPFAM" id="SSF52172">
    <property type="entry name" value="CheY-like"/>
    <property type="match status" value="1"/>
</dbReference>
<feature type="domain" description="Response regulatory" evidence="4">
    <location>
        <begin position="2"/>
        <end position="120"/>
    </location>
</feature>
<dbReference type="InterPro" id="IPR001789">
    <property type="entry name" value="Sig_transdc_resp-reg_receiver"/>
</dbReference>
<dbReference type="PROSITE" id="PS50110">
    <property type="entry name" value="RESPONSE_REGULATORY"/>
    <property type="match status" value="1"/>
</dbReference>
<dbReference type="Pfam" id="PF00072">
    <property type="entry name" value="Response_reg"/>
    <property type="match status" value="1"/>
</dbReference>
<dbReference type="Pfam" id="PF00990">
    <property type="entry name" value="GGDEF"/>
    <property type="match status" value="1"/>
</dbReference>
<gene>
    <name evidence="6" type="ORF">PUR29_22715</name>
</gene>
<reference evidence="6 7" key="1">
    <citation type="journal article" date="2023" name="PLoS ONE">
        <title>Complete genome assembly of Hawai'i environmental nontuberculous mycobacteria reveals unexpected co-isolation with methylobacteria.</title>
        <authorList>
            <person name="Hendrix J."/>
            <person name="Epperson L.E."/>
            <person name="Tong E.I."/>
            <person name="Chan Y.L."/>
            <person name="Hasan N.A."/>
            <person name="Dawrs S.N."/>
            <person name="Norton G.J."/>
            <person name="Virdi R."/>
            <person name="Crooks J.L."/>
            <person name="Chan E.D."/>
            <person name="Honda J.R."/>
            <person name="Strong M."/>
        </authorList>
    </citation>
    <scope>NUCLEOTIDE SEQUENCE [LARGE SCALE GENOMIC DNA]</scope>
    <source>
        <strain evidence="6 7">NJH_HI04-1</strain>
    </source>
</reference>
<dbReference type="Gene3D" id="3.30.70.270">
    <property type="match status" value="1"/>
</dbReference>
<feature type="domain" description="GGDEF" evidence="5">
    <location>
        <begin position="162"/>
        <end position="292"/>
    </location>
</feature>
<dbReference type="InterPro" id="IPR000160">
    <property type="entry name" value="GGDEF_dom"/>
</dbReference>
<accession>A0ABU9ZYT5</accession>
<dbReference type="SMART" id="SM00267">
    <property type="entry name" value="GGDEF"/>
    <property type="match status" value="1"/>
</dbReference>
<comment type="caution">
    <text evidence="3">Lacks conserved residue(s) required for the propagation of feature annotation.</text>
</comment>
<comment type="caution">
    <text evidence="6">The sequence shown here is derived from an EMBL/GenBank/DDBJ whole genome shotgun (WGS) entry which is preliminary data.</text>
</comment>
<evidence type="ECO:0000259" key="5">
    <source>
        <dbReference type="PROSITE" id="PS50887"/>
    </source>
</evidence>
<organism evidence="6 7">
    <name type="scientific">Methylobacterium ajmalii</name>
    <dbReference type="NCBI Taxonomy" id="2738439"/>
    <lineage>
        <taxon>Bacteria</taxon>
        <taxon>Pseudomonadati</taxon>
        <taxon>Pseudomonadota</taxon>
        <taxon>Alphaproteobacteria</taxon>
        <taxon>Hyphomicrobiales</taxon>
        <taxon>Methylobacteriaceae</taxon>
        <taxon>Methylobacterium</taxon>
    </lineage>
</organism>
<evidence type="ECO:0000256" key="3">
    <source>
        <dbReference type="PROSITE-ProRule" id="PRU00169"/>
    </source>
</evidence>
<evidence type="ECO:0000256" key="2">
    <source>
        <dbReference type="ARBA" id="ARBA00034247"/>
    </source>
</evidence>
<evidence type="ECO:0000256" key="1">
    <source>
        <dbReference type="ARBA" id="ARBA00012528"/>
    </source>
</evidence>
<dbReference type="SMART" id="SM00448">
    <property type="entry name" value="REC"/>
    <property type="match status" value="1"/>
</dbReference>
<dbReference type="PANTHER" id="PTHR45138:SF9">
    <property type="entry name" value="DIGUANYLATE CYCLASE DGCM-RELATED"/>
    <property type="match status" value="1"/>
</dbReference>
<keyword evidence="6" id="KW-0548">Nucleotidyltransferase</keyword>
<dbReference type="EC" id="2.7.7.65" evidence="1"/>